<evidence type="ECO:0000313" key="2">
    <source>
        <dbReference type="EMBL" id="MBB4681264.1"/>
    </source>
</evidence>
<dbReference type="InterPro" id="IPR036291">
    <property type="entry name" value="NAD(P)-bd_dom_sf"/>
</dbReference>
<dbReference type="AlphaFoldDB" id="A0A7W7FZJ8"/>
<comment type="caution">
    <text evidence="2">The sequence shown here is derived from an EMBL/GenBank/DDBJ whole genome shotgun (WGS) entry which is preliminary data.</text>
</comment>
<dbReference type="EMBL" id="JACHMH010000001">
    <property type="protein sequence ID" value="MBB4681264.1"/>
    <property type="molecule type" value="Genomic_DNA"/>
</dbReference>
<dbReference type="PANTHER" id="PTHR43162">
    <property type="match status" value="1"/>
</dbReference>
<dbReference type="PANTHER" id="PTHR43162:SF1">
    <property type="entry name" value="PRESTALK A DIFFERENTIATION PROTEIN A"/>
    <property type="match status" value="1"/>
</dbReference>
<keyword evidence="3" id="KW-1185">Reference proteome</keyword>
<sequence length="282" mass="29548">MTILITGANGTVSSSVLSSLATDEDVRIMVRDPKRAPRLPGVRVVVGDLDEPASLTEAFAGVDTLWLLTAMGPQAPHASMNAVHAAKQAGIGHVVRLSAIGAGYDAPTRNGRLHALSDHELIASGLNWTILRPHFFMQNLLGSVNGDTFYGFLGEGRLGLIDVRDIGDSAAAILANPAPHAGRIYTLTGPESITLHEAAAAAGDALGTPVDYRSLTPEQAYEVFIGAGMTPWMAAVTNEYGAAYAGGWGDFTTPAVPELTGHRARDFAQFAKDHVGALRGQA</sequence>
<dbReference type="Gene3D" id="3.40.50.720">
    <property type="entry name" value="NAD(P)-binding Rossmann-like Domain"/>
    <property type="match status" value="1"/>
</dbReference>
<dbReference type="CDD" id="cd05269">
    <property type="entry name" value="TMR_SDR_a"/>
    <property type="match status" value="1"/>
</dbReference>
<dbReference type="Pfam" id="PF13460">
    <property type="entry name" value="NAD_binding_10"/>
    <property type="match status" value="1"/>
</dbReference>
<dbReference type="Proteomes" id="UP000533598">
    <property type="component" value="Unassembled WGS sequence"/>
</dbReference>
<organism evidence="2 3">
    <name type="scientific">Crossiella cryophila</name>
    <dbReference type="NCBI Taxonomy" id="43355"/>
    <lineage>
        <taxon>Bacteria</taxon>
        <taxon>Bacillati</taxon>
        <taxon>Actinomycetota</taxon>
        <taxon>Actinomycetes</taxon>
        <taxon>Pseudonocardiales</taxon>
        <taxon>Pseudonocardiaceae</taxon>
        <taxon>Crossiella</taxon>
    </lineage>
</organism>
<name>A0A7W7FZJ8_9PSEU</name>
<reference evidence="2 3" key="1">
    <citation type="submission" date="2020-08" db="EMBL/GenBank/DDBJ databases">
        <title>Sequencing the genomes of 1000 actinobacteria strains.</title>
        <authorList>
            <person name="Klenk H.-P."/>
        </authorList>
    </citation>
    <scope>NUCLEOTIDE SEQUENCE [LARGE SCALE GENOMIC DNA]</scope>
    <source>
        <strain evidence="2 3">DSM 44230</strain>
    </source>
</reference>
<proteinExistence type="predicted"/>
<dbReference type="RefSeq" id="WP_221490177.1">
    <property type="nucleotide sequence ID" value="NZ_BAAAUI010000051.1"/>
</dbReference>
<dbReference type="SUPFAM" id="SSF51735">
    <property type="entry name" value="NAD(P)-binding Rossmann-fold domains"/>
    <property type="match status" value="1"/>
</dbReference>
<evidence type="ECO:0000313" key="3">
    <source>
        <dbReference type="Proteomes" id="UP000533598"/>
    </source>
</evidence>
<protein>
    <submittedName>
        <fullName evidence="2">Uncharacterized protein YbjT (DUF2867 family)</fullName>
    </submittedName>
</protein>
<accession>A0A7W7FZJ8</accession>
<dbReference type="Gene3D" id="3.90.25.10">
    <property type="entry name" value="UDP-galactose 4-epimerase, domain 1"/>
    <property type="match status" value="1"/>
</dbReference>
<dbReference type="InterPro" id="IPR016040">
    <property type="entry name" value="NAD(P)-bd_dom"/>
</dbReference>
<feature type="domain" description="NAD(P)-binding" evidence="1">
    <location>
        <begin position="7"/>
        <end position="177"/>
    </location>
</feature>
<dbReference type="InterPro" id="IPR051604">
    <property type="entry name" value="Ergot_Alk_Oxidoreductase"/>
</dbReference>
<evidence type="ECO:0000259" key="1">
    <source>
        <dbReference type="Pfam" id="PF13460"/>
    </source>
</evidence>
<gene>
    <name evidence="2" type="ORF">HNR67_007382</name>
</gene>